<sequence>MICRRRFAKAAGEDKRRGTVVRGFLSGVSLGAVVSVLAAAGLSVAFGPVGPTADRPADVQNAPAQALAPTSDTSSEPASDDEGQTGAPDGAQGDARTTFENADPDQTAGQDAAQTSSNTAPTGSNRQSAGQGSLGERTGTGTGTALPSVDAAPQGGSAPNLNLPVSDSSASARVDTAPAAVPQVGSAARAPNAPEEVPPSAGNSPANAVEGEAPVYPSPQAAAPPAPPVEGDLSISTNPAQPAAPKADAPQSAFPAGDLSQIETPVGTPTTSSPGTGAGASEANKTTGEQGAKPDNAAADRAPQAMTDAPQSPAAAGAQTGAGDLDAQPESDADQEPEAQSRSAVPDRAAEADAALSPRLDPAAGTAPKAQTADGTGRAAALPKVSSLPRTDDPVTRAEAADAAPQPAEGAAESGAAAGGGLSGTGGDVVAALRPKIGKPAGTLGGGSSLITQRNAVGAGKSALPNATTAPQDETAQNADIPRWQRYAEPFENPEGKPLMSIVLIDDGKTGLGRNGMGQKALGHFPYPISIAIDTAWDGAAQAAEGYRNAGYEVLALTDLPPASTAADTEVAMSALLRRVPQAVAVIEGIGNGLQGNRDMSLQLASILSATGHGLILESKGLNSGVKIAADEGVPTTTVFRDVDAEGQGPRVIRRFLDHAAFHAAQDGEGVVMIGRLRADTISALHIWGQADRAERVALAPISGILKAAAPE</sequence>
<protein>
    <recommendedName>
        <fullName evidence="5">Divergent polysaccharide deacetylase</fullName>
    </recommendedName>
</protein>
<evidence type="ECO:0008006" key="5">
    <source>
        <dbReference type="Google" id="ProtNLM"/>
    </source>
</evidence>
<dbReference type="OrthoDB" id="7658418at2"/>
<reference evidence="3 4" key="1">
    <citation type="submission" date="2018-05" db="EMBL/GenBank/DDBJ databases">
        <title>Oceanovita maritima gen. nov., sp. nov., a marine bacterium in the family Rhodobacteraceae isolated from surface seawater of Lundu port Xiamen, China.</title>
        <authorList>
            <person name="Hetharua B.H."/>
            <person name="Min D."/>
            <person name="Liao H."/>
            <person name="Tian Y."/>
        </authorList>
    </citation>
    <scope>NUCLEOTIDE SEQUENCE [LARGE SCALE GENOMIC DNA]</scope>
    <source>
        <strain evidence="3 4">FSX-11</strain>
    </source>
</reference>
<dbReference type="CDD" id="cd10936">
    <property type="entry name" value="CE4_DAC2"/>
    <property type="match status" value="1"/>
</dbReference>
<dbReference type="Pfam" id="PF04748">
    <property type="entry name" value="Polysacc_deac_2"/>
    <property type="match status" value="1"/>
</dbReference>
<feature type="compositionally biased region" description="Polar residues" evidence="1">
    <location>
        <begin position="157"/>
        <end position="171"/>
    </location>
</feature>
<keyword evidence="2" id="KW-0472">Membrane</keyword>
<dbReference type="EMBL" id="QFVT01000001">
    <property type="protein sequence ID" value="PYC49381.1"/>
    <property type="molecule type" value="Genomic_DNA"/>
</dbReference>
<dbReference type="InterPro" id="IPR006837">
    <property type="entry name" value="Divergent_DAC"/>
</dbReference>
<keyword evidence="2" id="KW-1133">Transmembrane helix</keyword>
<feature type="transmembrane region" description="Helical" evidence="2">
    <location>
        <begin position="20"/>
        <end position="46"/>
    </location>
</feature>
<dbReference type="GO" id="GO:0005975">
    <property type="term" value="P:carbohydrate metabolic process"/>
    <property type="evidence" value="ECO:0007669"/>
    <property type="project" value="InterPro"/>
</dbReference>
<feature type="compositionally biased region" description="Low complexity" evidence="1">
    <location>
        <begin position="401"/>
        <end position="416"/>
    </location>
</feature>
<feature type="compositionally biased region" description="Low complexity" evidence="1">
    <location>
        <begin position="343"/>
        <end position="360"/>
    </location>
</feature>
<gene>
    <name evidence="3" type="ORF">DI396_00495</name>
</gene>
<feature type="compositionally biased region" description="Acidic residues" evidence="1">
    <location>
        <begin position="327"/>
        <end position="337"/>
    </location>
</feature>
<organism evidence="3 4">
    <name type="scientific">Litorivita pollutaquae</name>
    <dbReference type="NCBI Taxonomy" id="2200892"/>
    <lineage>
        <taxon>Bacteria</taxon>
        <taxon>Pseudomonadati</taxon>
        <taxon>Pseudomonadota</taxon>
        <taxon>Alphaproteobacteria</taxon>
        <taxon>Rhodobacterales</taxon>
        <taxon>Paracoccaceae</taxon>
        <taxon>Litorivita</taxon>
    </lineage>
</organism>
<dbReference type="AlphaFoldDB" id="A0A2V4MRK5"/>
<keyword evidence="4" id="KW-1185">Reference proteome</keyword>
<feature type="compositionally biased region" description="Polar residues" evidence="1">
    <location>
        <begin position="107"/>
        <end position="131"/>
    </location>
</feature>
<comment type="caution">
    <text evidence="3">The sequence shown here is derived from an EMBL/GenBank/DDBJ whole genome shotgun (WGS) entry which is preliminary data.</text>
</comment>
<feature type="compositionally biased region" description="Low complexity" evidence="1">
    <location>
        <begin position="264"/>
        <end position="283"/>
    </location>
</feature>
<keyword evidence="2" id="KW-0812">Transmembrane</keyword>
<feature type="compositionally biased region" description="Polar residues" evidence="1">
    <location>
        <begin position="68"/>
        <end position="77"/>
    </location>
</feature>
<evidence type="ECO:0000313" key="4">
    <source>
        <dbReference type="Proteomes" id="UP000248012"/>
    </source>
</evidence>
<feature type="compositionally biased region" description="Basic and acidic residues" evidence="1">
    <location>
        <begin position="390"/>
        <end position="400"/>
    </location>
</feature>
<accession>A0A2V4MRK5</accession>
<evidence type="ECO:0000256" key="1">
    <source>
        <dbReference type="SAM" id="MobiDB-lite"/>
    </source>
</evidence>
<feature type="region of interest" description="Disordered" evidence="1">
    <location>
        <begin position="62"/>
        <end position="422"/>
    </location>
</feature>
<dbReference type="InterPro" id="IPR011330">
    <property type="entry name" value="Glyco_hydro/deAcase_b/a-brl"/>
</dbReference>
<dbReference type="Proteomes" id="UP000248012">
    <property type="component" value="Unassembled WGS sequence"/>
</dbReference>
<feature type="compositionally biased region" description="Low complexity" evidence="1">
    <location>
        <begin position="239"/>
        <end position="253"/>
    </location>
</feature>
<dbReference type="SUPFAM" id="SSF88713">
    <property type="entry name" value="Glycoside hydrolase/deacetylase"/>
    <property type="match status" value="1"/>
</dbReference>
<evidence type="ECO:0000256" key="2">
    <source>
        <dbReference type="SAM" id="Phobius"/>
    </source>
</evidence>
<proteinExistence type="predicted"/>
<dbReference type="Gene3D" id="3.20.20.370">
    <property type="entry name" value="Glycoside hydrolase/deacetylase"/>
    <property type="match status" value="1"/>
</dbReference>
<name>A0A2V4MRK5_9RHOB</name>
<evidence type="ECO:0000313" key="3">
    <source>
        <dbReference type="EMBL" id="PYC49381.1"/>
    </source>
</evidence>